<feature type="domain" description="N-acetyltransferase" evidence="4">
    <location>
        <begin position="3"/>
        <end position="151"/>
    </location>
</feature>
<feature type="domain" description="ATP-grasp" evidence="3">
    <location>
        <begin position="445"/>
        <end position="636"/>
    </location>
</feature>
<evidence type="ECO:0000256" key="1">
    <source>
        <dbReference type="ARBA" id="ARBA00022598"/>
    </source>
</evidence>
<dbReference type="GO" id="GO:0009432">
    <property type="term" value="P:SOS response"/>
    <property type="evidence" value="ECO:0007669"/>
    <property type="project" value="TreeGrafter"/>
</dbReference>
<evidence type="ECO:0000259" key="3">
    <source>
        <dbReference type="PROSITE" id="PS50975"/>
    </source>
</evidence>
<dbReference type="OrthoDB" id="9800957at2"/>
<accession>A0A425Y4N2</accession>
<dbReference type="InterPro" id="IPR000182">
    <property type="entry name" value="GNAT_dom"/>
</dbReference>
<sequence>MDIEIRKASVEDIGFLLKLEKESFPAFQRSTKQSIKHSIESDFQEVLIAATKDGSNTPIGALVLFKYSKSLRIYSIAIASSFQKKGYGDYLLKHVYEFANRHQYGKILIEVSAKNTTLIDWYKTKGFYTLGMVKDYYCEGEDALKMEFNAKAISCSKKTSNIIVINQPYKWAFTDINAKIISVKEYINNPIYQTNTDFRIFNLCSSYKYQSYGYYVSLLASARGQRIIPSTITIRDFGILNVIHSAAYDIEEHINSSLYKEKGNAFSLNIYFGQTNIKGYNSLASKLHQLFEAPLFKVDFIKHDEKWMIKKLKVLTLNKVPESDLNCVYEFAEKYFNKKRFNNTKLVNYKYDIAVLVDPKETNSPSCPKALEKFKSAANRKGLYLEFITKKDIDKINEFDALFIRETTCVNNHTYEFSRMAYAEGLVVLDDPWSILRCSNKIYQNEIFKKHKILTPETNIFTKNLFDKKVLKQMNYPLVLKQPDSAFSLGVIKVVNEIEALAAINDLFKISDMLVCQEFLYSEFDWRIGIIDNTPLFACKYYMSKDHWQIYNWKGEEEDHSGDSETLSIESVPEIVVQTALKASSLIGDGLYGVDLKMIDGKVYVVEVNDNPNVDVDVEDLVLKDKLYDLIIESIYNRIEIAKNVQKIDFRHKSK</sequence>
<dbReference type="Proteomes" id="UP000285794">
    <property type="component" value="Unassembled WGS sequence"/>
</dbReference>
<dbReference type="GO" id="GO:0018169">
    <property type="term" value="F:ribosomal S6-glutamic acid ligase activity"/>
    <property type="evidence" value="ECO:0007669"/>
    <property type="project" value="TreeGrafter"/>
</dbReference>
<keyword evidence="5" id="KW-0808">Transferase</keyword>
<dbReference type="PROSITE" id="PS51186">
    <property type="entry name" value="GNAT"/>
    <property type="match status" value="1"/>
</dbReference>
<dbReference type="SUPFAM" id="SSF56059">
    <property type="entry name" value="Glutathione synthetase ATP-binding domain-like"/>
    <property type="match status" value="1"/>
</dbReference>
<dbReference type="CDD" id="cd04301">
    <property type="entry name" value="NAT_SF"/>
    <property type="match status" value="1"/>
</dbReference>
<organism evidence="5 6">
    <name type="scientific">Ancylomarina euxinus</name>
    <dbReference type="NCBI Taxonomy" id="2283627"/>
    <lineage>
        <taxon>Bacteria</taxon>
        <taxon>Pseudomonadati</taxon>
        <taxon>Bacteroidota</taxon>
        <taxon>Bacteroidia</taxon>
        <taxon>Marinilabiliales</taxon>
        <taxon>Marinifilaceae</taxon>
        <taxon>Ancylomarina</taxon>
    </lineage>
</organism>
<keyword evidence="1" id="KW-0436">Ligase</keyword>
<dbReference type="Pfam" id="PF14401">
    <property type="entry name" value="RLAN"/>
    <property type="match status" value="1"/>
</dbReference>
<dbReference type="GO" id="GO:0005524">
    <property type="term" value="F:ATP binding"/>
    <property type="evidence" value="ECO:0007669"/>
    <property type="project" value="UniProtKB-UniRule"/>
</dbReference>
<dbReference type="InterPro" id="IPR011095">
    <property type="entry name" value="Dala_Dala_lig_C"/>
</dbReference>
<evidence type="ECO:0000256" key="2">
    <source>
        <dbReference type="PROSITE-ProRule" id="PRU00409"/>
    </source>
</evidence>
<protein>
    <submittedName>
        <fullName evidence="5">GNAT family N-acetyltransferase</fullName>
    </submittedName>
</protein>
<keyword evidence="2" id="KW-0547">Nucleotide-binding</keyword>
<evidence type="ECO:0000313" key="5">
    <source>
        <dbReference type="EMBL" id="RRG23101.1"/>
    </source>
</evidence>
<dbReference type="Pfam" id="PF07478">
    <property type="entry name" value="Dala_Dala_lig_C"/>
    <property type="match status" value="1"/>
</dbReference>
<keyword evidence="6" id="KW-1185">Reference proteome</keyword>
<keyword evidence="2" id="KW-0067">ATP-binding</keyword>
<dbReference type="PANTHER" id="PTHR21621">
    <property type="entry name" value="RIBOSOMAL PROTEIN S6 MODIFICATION PROTEIN"/>
    <property type="match status" value="1"/>
</dbReference>
<dbReference type="InterPro" id="IPR025839">
    <property type="entry name" value="RLAN_dom"/>
</dbReference>
<dbReference type="PROSITE" id="PS50975">
    <property type="entry name" value="ATP_GRASP"/>
    <property type="match status" value="1"/>
</dbReference>
<dbReference type="AlphaFoldDB" id="A0A425Y4N2"/>
<gene>
    <name evidence="5" type="ORF">DWB61_06030</name>
</gene>
<name>A0A425Y4N2_9BACT</name>
<proteinExistence type="predicted"/>
<dbReference type="Gene3D" id="3.30.470.20">
    <property type="entry name" value="ATP-grasp fold, B domain"/>
    <property type="match status" value="1"/>
</dbReference>
<evidence type="ECO:0000313" key="6">
    <source>
        <dbReference type="Proteomes" id="UP000285794"/>
    </source>
</evidence>
<dbReference type="InterPro" id="IPR011761">
    <property type="entry name" value="ATP-grasp"/>
</dbReference>
<dbReference type="GO" id="GO:0016747">
    <property type="term" value="F:acyltransferase activity, transferring groups other than amino-acyl groups"/>
    <property type="evidence" value="ECO:0007669"/>
    <property type="project" value="InterPro"/>
</dbReference>
<comment type="caution">
    <text evidence="5">The sequence shown here is derived from an EMBL/GenBank/DDBJ whole genome shotgun (WGS) entry which is preliminary data.</text>
</comment>
<dbReference type="PANTHER" id="PTHR21621:SF0">
    <property type="entry name" value="BETA-CITRYLGLUTAMATE SYNTHASE B-RELATED"/>
    <property type="match status" value="1"/>
</dbReference>
<dbReference type="InterPro" id="IPR016181">
    <property type="entry name" value="Acyl_CoA_acyltransferase"/>
</dbReference>
<dbReference type="EMBL" id="QQWG01000004">
    <property type="protein sequence ID" value="RRG23101.1"/>
    <property type="molecule type" value="Genomic_DNA"/>
</dbReference>
<dbReference type="SUPFAM" id="SSF55729">
    <property type="entry name" value="Acyl-CoA N-acyltransferases (Nat)"/>
    <property type="match status" value="1"/>
</dbReference>
<dbReference type="GO" id="GO:0046872">
    <property type="term" value="F:metal ion binding"/>
    <property type="evidence" value="ECO:0007669"/>
    <property type="project" value="InterPro"/>
</dbReference>
<evidence type="ECO:0000259" key="4">
    <source>
        <dbReference type="PROSITE" id="PS51186"/>
    </source>
</evidence>
<dbReference type="GO" id="GO:0008716">
    <property type="term" value="F:D-alanine-D-alanine ligase activity"/>
    <property type="evidence" value="ECO:0007669"/>
    <property type="project" value="InterPro"/>
</dbReference>
<reference evidence="5 6" key="1">
    <citation type="submission" date="2018-07" db="EMBL/GenBank/DDBJ databases">
        <title>Draft genome sequence of Ancylomarina sp. M1P.</title>
        <authorList>
            <person name="Yadav S."/>
            <person name="Villanueva L."/>
            <person name="Damste J.S.S."/>
        </authorList>
    </citation>
    <scope>NUCLEOTIDE SEQUENCE [LARGE SCALE GENOMIC DNA]</scope>
    <source>
        <strain evidence="5 6">M1P</strain>
    </source>
</reference>
<dbReference type="Pfam" id="PF00583">
    <property type="entry name" value="Acetyltransf_1"/>
    <property type="match status" value="1"/>
</dbReference>
<dbReference type="Gene3D" id="3.40.630.30">
    <property type="match status" value="1"/>
</dbReference>
<dbReference type="GO" id="GO:0005737">
    <property type="term" value="C:cytoplasm"/>
    <property type="evidence" value="ECO:0007669"/>
    <property type="project" value="TreeGrafter"/>
</dbReference>